<name>A0AA39NYP4_9AGAR</name>
<evidence type="ECO:0000256" key="1">
    <source>
        <dbReference type="SAM" id="MobiDB-lite"/>
    </source>
</evidence>
<protein>
    <submittedName>
        <fullName evidence="2">Uncharacterized protein</fullName>
    </submittedName>
</protein>
<proteinExistence type="predicted"/>
<gene>
    <name evidence="2" type="ORF">EDD18DRAFT_1116682</name>
</gene>
<organism evidence="2 3">
    <name type="scientific">Armillaria luteobubalina</name>
    <dbReference type="NCBI Taxonomy" id="153913"/>
    <lineage>
        <taxon>Eukaryota</taxon>
        <taxon>Fungi</taxon>
        <taxon>Dikarya</taxon>
        <taxon>Basidiomycota</taxon>
        <taxon>Agaricomycotina</taxon>
        <taxon>Agaricomycetes</taxon>
        <taxon>Agaricomycetidae</taxon>
        <taxon>Agaricales</taxon>
        <taxon>Marasmiineae</taxon>
        <taxon>Physalacriaceae</taxon>
        <taxon>Armillaria</taxon>
    </lineage>
</organism>
<evidence type="ECO:0000313" key="3">
    <source>
        <dbReference type="Proteomes" id="UP001175228"/>
    </source>
</evidence>
<evidence type="ECO:0000313" key="2">
    <source>
        <dbReference type="EMBL" id="KAK0474318.1"/>
    </source>
</evidence>
<dbReference type="EMBL" id="JAUEPU010000176">
    <property type="protein sequence ID" value="KAK0474318.1"/>
    <property type="molecule type" value="Genomic_DNA"/>
</dbReference>
<dbReference type="AlphaFoldDB" id="A0AA39NYP4"/>
<comment type="caution">
    <text evidence="2">The sequence shown here is derived from an EMBL/GenBank/DDBJ whole genome shotgun (WGS) entry which is preliminary data.</text>
</comment>
<sequence>MTSATTNVATRPRNLNAIRIKVTDAQPGNVATSNADSSGGEDEGYESKEDSDNSVEWSKSLNFEYMAEHEPSPALPVNYLRFTGWARSPPLFLWHWYSPIQRDTMNTILREINWREDIKWYIVGTWVDSGAKTIIDVINSFFTEYLLTVVSTLVLALRIII</sequence>
<keyword evidence="3" id="KW-1185">Reference proteome</keyword>
<reference evidence="2" key="1">
    <citation type="submission" date="2023-06" db="EMBL/GenBank/DDBJ databases">
        <authorList>
            <consortium name="Lawrence Berkeley National Laboratory"/>
            <person name="Ahrendt S."/>
            <person name="Sahu N."/>
            <person name="Indic B."/>
            <person name="Wong-Bajracharya J."/>
            <person name="Merenyi Z."/>
            <person name="Ke H.-M."/>
            <person name="Monk M."/>
            <person name="Kocsube S."/>
            <person name="Drula E."/>
            <person name="Lipzen A."/>
            <person name="Balint B."/>
            <person name="Henrissat B."/>
            <person name="Andreopoulos B."/>
            <person name="Martin F.M."/>
            <person name="Harder C.B."/>
            <person name="Rigling D."/>
            <person name="Ford K.L."/>
            <person name="Foster G.D."/>
            <person name="Pangilinan J."/>
            <person name="Papanicolaou A."/>
            <person name="Barry K."/>
            <person name="LaButti K."/>
            <person name="Viragh M."/>
            <person name="Koriabine M."/>
            <person name="Yan M."/>
            <person name="Riley R."/>
            <person name="Champramary S."/>
            <person name="Plett K.L."/>
            <person name="Tsai I.J."/>
            <person name="Slot J."/>
            <person name="Sipos G."/>
            <person name="Plett J."/>
            <person name="Nagy L.G."/>
            <person name="Grigoriev I.V."/>
        </authorList>
    </citation>
    <scope>NUCLEOTIDE SEQUENCE</scope>
    <source>
        <strain evidence="2">HWK02</strain>
    </source>
</reference>
<accession>A0AA39NYP4</accession>
<feature type="region of interest" description="Disordered" evidence="1">
    <location>
        <begin position="21"/>
        <end position="53"/>
    </location>
</feature>
<dbReference type="Proteomes" id="UP001175228">
    <property type="component" value="Unassembled WGS sequence"/>
</dbReference>